<protein>
    <submittedName>
        <fullName evidence="1">Uncharacterized protein</fullName>
    </submittedName>
</protein>
<evidence type="ECO:0000313" key="1">
    <source>
        <dbReference type="EMBL" id="CAK9090873.1"/>
    </source>
</evidence>
<dbReference type="Proteomes" id="UP001642484">
    <property type="component" value="Unassembled WGS sequence"/>
</dbReference>
<organism evidence="1 2">
    <name type="scientific">Durusdinium trenchii</name>
    <dbReference type="NCBI Taxonomy" id="1381693"/>
    <lineage>
        <taxon>Eukaryota</taxon>
        <taxon>Sar</taxon>
        <taxon>Alveolata</taxon>
        <taxon>Dinophyceae</taxon>
        <taxon>Suessiales</taxon>
        <taxon>Symbiodiniaceae</taxon>
        <taxon>Durusdinium</taxon>
    </lineage>
</organism>
<name>A0ABP0QRG4_9DINO</name>
<gene>
    <name evidence="1" type="ORF">CCMP2556_LOCUS43633</name>
</gene>
<sequence length="135" mass="14851">MAERLEALVLTPRGAETSRCRFCFSLQPPSRDLLRPAVELLRATGRLRRVVYIADEADDVSRETCGALPNLTGTPTVAWTVEQALRLDSVGVPLESDVWVLCARHLQCLVEPEPSGGRSRLLVKAAFSAFSSEKE</sequence>
<reference evidence="1 2" key="1">
    <citation type="submission" date="2024-02" db="EMBL/GenBank/DDBJ databases">
        <authorList>
            <person name="Chen Y."/>
            <person name="Shah S."/>
            <person name="Dougan E. K."/>
            <person name="Thang M."/>
            <person name="Chan C."/>
        </authorList>
    </citation>
    <scope>NUCLEOTIDE SEQUENCE [LARGE SCALE GENOMIC DNA]</scope>
</reference>
<keyword evidence="2" id="KW-1185">Reference proteome</keyword>
<comment type="caution">
    <text evidence="1">The sequence shown here is derived from an EMBL/GenBank/DDBJ whole genome shotgun (WGS) entry which is preliminary data.</text>
</comment>
<evidence type="ECO:0000313" key="2">
    <source>
        <dbReference type="Proteomes" id="UP001642484"/>
    </source>
</evidence>
<dbReference type="EMBL" id="CAXAMN010024906">
    <property type="protein sequence ID" value="CAK9090873.1"/>
    <property type="molecule type" value="Genomic_DNA"/>
</dbReference>
<accession>A0ABP0QRG4</accession>
<proteinExistence type="predicted"/>